<feature type="repeat" description="TPR" evidence="3">
    <location>
        <begin position="7"/>
        <end position="40"/>
    </location>
</feature>
<dbReference type="SUPFAM" id="SSF48452">
    <property type="entry name" value="TPR-like"/>
    <property type="match status" value="1"/>
</dbReference>
<dbReference type="EMBL" id="KV407458">
    <property type="protein sequence ID" value="KZF22597.1"/>
    <property type="molecule type" value="Genomic_DNA"/>
</dbReference>
<dbReference type="SMART" id="SM00028">
    <property type="entry name" value="TPR"/>
    <property type="match status" value="1"/>
</dbReference>
<dbReference type="GO" id="GO:0072380">
    <property type="term" value="C:TRC complex"/>
    <property type="evidence" value="ECO:0007669"/>
    <property type="project" value="TreeGrafter"/>
</dbReference>
<dbReference type="Gene3D" id="1.25.40.10">
    <property type="entry name" value="Tetratricopeptide repeat domain"/>
    <property type="match status" value="1"/>
</dbReference>
<dbReference type="InParanoid" id="A0A165GU09"/>
<sequence length="76" mass="8632">MTSAEDAVALKNKGNAAFKEHDWPRAIDFYTQAIEANDKEPAFYCNRAQVLPHIHPSSSPRKPRQIILVIKAYDHV</sequence>
<gene>
    <name evidence="4" type="ORF">L228DRAFT_246932</name>
</gene>
<dbReference type="PANTHER" id="PTHR45831:SF2">
    <property type="entry name" value="LD24721P"/>
    <property type="match status" value="1"/>
</dbReference>
<reference evidence="4 5" key="1">
    <citation type="journal article" date="2016" name="Fungal Biol.">
        <title>The genome of Xylona heveae provides a window into fungal endophytism.</title>
        <authorList>
            <person name="Gazis R."/>
            <person name="Kuo A."/>
            <person name="Riley R."/>
            <person name="LaButti K."/>
            <person name="Lipzen A."/>
            <person name="Lin J."/>
            <person name="Amirebrahimi M."/>
            <person name="Hesse C.N."/>
            <person name="Spatafora J.W."/>
            <person name="Henrissat B."/>
            <person name="Hainaut M."/>
            <person name="Grigoriev I.V."/>
            <person name="Hibbett D.S."/>
        </authorList>
    </citation>
    <scope>NUCLEOTIDE SEQUENCE [LARGE SCALE GENOMIC DNA]</scope>
    <source>
        <strain evidence="4 5">TC161</strain>
    </source>
</reference>
<dbReference type="InterPro" id="IPR019734">
    <property type="entry name" value="TPR_rpt"/>
</dbReference>
<organism evidence="4 5">
    <name type="scientific">Xylona heveae (strain CBS 132557 / TC161)</name>
    <dbReference type="NCBI Taxonomy" id="1328760"/>
    <lineage>
        <taxon>Eukaryota</taxon>
        <taxon>Fungi</taxon>
        <taxon>Dikarya</taxon>
        <taxon>Ascomycota</taxon>
        <taxon>Pezizomycotina</taxon>
        <taxon>Xylonomycetes</taxon>
        <taxon>Xylonales</taxon>
        <taxon>Xylonaceae</taxon>
        <taxon>Xylona</taxon>
    </lineage>
</organism>
<accession>A0A165GU09</accession>
<dbReference type="PANTHER" id="PTHR45831">
    <property type="entry name" value="LD24721P"/>
    <property type="match status" value="1"/>
</dbReference>
<dbReference type="GO" id="GO:0060090">
    <property type="term" value="F:molecular adaptor activity"/>
    <property type="evidence" value="ECO:0007669"/>
    <property type="project" value="TreeGrafter"/>
</dbReference>
<keyword evidence="5" id="KW-1185">Reference proteome</keyword>
<dbReference type="GO" id="GO:0016020">
    <property type="term" value="C:membrane"/>
    <property type="evidence" value="ECO:0007669"/>
    <property type="project" value="TreeGrafter"/>
</dbReference>
<dbReference type="GO" id="GO:0006620">
    <property type="term" value="P:post-translational protein targeting to endoplasmic reticulum membrane"/>
    <property type="evidence" value="ECO:0007669"/>
    <property type="project" value="TreeGrafter"/>
</dbReference>
<keyword evidence="2 3" id="KW-0802">TPR repeat</keyword>
<dbReference type="AlphaFoldDB" id="A0A165GU09"/>
<dbReference type="InterPro" id="IPR047150">
    <property type="entry name" value="SGT"/>
</dbReference>
<dbReference type="PROSITE" id="PS50005">
    <property type="entry name" value="TPR"/>
    <property type="match status" value="1"/>
</dbReference>
<dbReference type="Pfam" id="PF00515">
    <property type="entry name" value="TPR_1"/>
    <property type="match status" value="1"/>
</dbReference>
<dbReference type="STRING" id="1328760.A0A165GU09"/>
<evidence type="ECO:0000313" key="4">
    <source>
        <dbReference type="EMBL" id="KZF22597.1"/>
    </source>
</evidence>
<dbReference type="GeneID" id="28897656"/>
<evidence type="ECO:0000256" key="1">
    <source>
        <dbReference type="ARBA" id="ARBA00022737"/>
    </source>
</evidence>
<evidence type="ECO:0000256" key="2">
    <source>
        <dbReference type="ARBA" id="ARBA00022803"/>
    </source>
</evidence>
<evidence type="ECO:0000256" key="3">
    <source>
        <dbReference type="PROSITE-ProRule" id="PRU00339"/>
    </source>
</evidence>
<dbReference type="OrthoDB" id="445564at2759"/>
<name>A0A165GU09_XYLHT</name>
<dbReference type="RefSeq" id="XP_018188152.1">
    <property type="nucleotide sequence ID" value="XM_018332519.1"/>
</dbReference>
<keyword evidence="1" id="KW-0677">Repeat</keyword>
<dbReference type="Proteomes" id="UP000076632">
    <property type="component" value="Unassembled WGS sequence"/>
</dbReference>
<protein>
    <submittedName>
        <fullName evidence="4">Uncharacterized protein</fullName>
    </submittedName>
</protein>
<evidence type="ECO:0000313" key="5">
    <source>
        <dbReference type="Proteomes" id="UP000076632"/>
    </source>
</evidence>
<proteinExistence type="predicted"/>
<dbReference type="InterPro" id="IPR011990">
    <property type="entry name" value="TPR-like_helical_dom_sf"/>
</dbReference>